<evidence type="ECO:0000256" key="1">
    <source>
        <dbReference type="SAM" id="MobiDB-lite"/>
    </source>
</evidence>
<dbReference type="PROSITE" id="PS51819">
    <property type="entry name" value="VOC"/>
    <property type="match status" value="2"/>
</dbReference>
<dbReference type="EMBL" id="JAAAMJ010000001">
    <property type="protein sequence ID" value="NDV85356.1"/>
    <property type="molecule type" value="Genomic_DNA"/>
</dbReference>
<dbReference type="InterPro" id="IPR052537">
    <property type="entry name" value="Extradiol_RC_dioxygenase"/>
</dbReference>
<keyword evidence="3" id="KW-0223">Dioxygenase</keyword>
<dbReference type="RefSeq" id="WP_163042093.1">
    <property type="nucleotide sequence ID" value="NZ_JAAAMJ010000001.1"/>
</dbReference>
<accession>A0A6L9MCF1</accession>
<dbReference type="InterPro" id="IPR029068">
    <property type="entry name" value="Glyas_Bleomycin-R_OHBP_Dase"/>
</dbReference>
<dbReference type="InterPro" id="IPR037523">
    <property type="entry name" value="VOC_core"/>
</dbReference>
<dbReference type="GO" id="GO:0051213">
    <property type="term" value="F:dioxygenase activity"/>
    <property type="evidence" value="ECO:0007669"/>
    <property type="project" value="UniProtKB-KW"/>
</dbReference>
<evidence type="ECO:0000313" key="4">
    <source>
        <dbReference type="Proteomes" id="UP000476332"/>
    </source>
</evidence>
<feature type="domain" description="VOC" evidence="2">
    <location>
        <begin position="5"/>
        <end position="130"/>
    </location>
</feature>
<dbReference type="InterPro" id="IPR004360">
    <property type="entry name" value="Glyas_Fos-R_dOase_dom"/>
</dbReference>
<protein>
    <submittedName>
        <fullName evidence="3">Ring-cleaving dioxygenase</fullName>
    </submittedName>
</protein>
<dbReference type="PANTHER" id="PTHR36110:SF2">
    <property type="entry name" value="RING-CLEAVING DIOXYGENASE MHQE-RELATED"/>
    <property type="match status" value="1"/>
</dbReference>
<sequence>MTNRGIHHVSVIAGAAARNVAFYTGVLGLRLVKKTVNFDDSGAYHLYYGDETGTPGSIITFFPWENVAPGRLGIGETQETAFRVPQGAIGYWTHRFIDKGVAHERLEKRFGETVLPFRDPDGTRLALVAVPGIEAEPAYVAGGIPAENALRGLHSVSLLLEDAGPTGAILTDVLGFRQSASEGFLTRFDSGAPFGGIVDIRAVGDFLKPRQGGGSVHHVAFRAADDAEEAAMVERLAENHGVTTTEPLDRNYFRSVYFREPGHVLFEIATDIPGFTVDETMAELGGSLQLPAQFEPFRERIEAALPPIDGRPNQSDAGSAFDDRPADEGSSAG</sequence>
<keyword evidence="4" id="KW-1185">Reference proteome</keyword>
<name>A0A6L9MCF1_9HYPH</name>
<reference evidence="3 4" key="1">
    <citation type="submission" date="2020-01" db="EMBL/GenBank/DDBJ databases">
        <title>Genomes of bacteria type strains.</title>
        <authorList>
            <person name="Chen J."/>
            <person name="Zhu S."/>
            <person name="Chen J."/>
        </authorList>
    </citation>
    <scope>NUCLEOTIDE SEQUENCE [LARGE SCALE GENOMIC DNA]</scope>
    <source>
        <strain evidence="3 4">KCTC 52919</strain>
    </source>
</reference>
<dbReference type="CDD" id="cd08347">
    <property type="entry name" value="PcpA_C_like"/>
    <property type="match status" value="1"/>
</dbReference>
<feature type="region of interest" description="Disordered" evidence="1">
    <location>
        <begin position="301"/>
        <end position="333"/>
    </location>
</feature>
<evidence type="ECO:0000259" key="2">
    <source>
        <dbReference type="PROSITE" id="PS51819"/>
    </source>
</evidence>
<dbReference type="Proteomes" id="UP000476332">
    <property type="component" value="Unassembled WGS sequence"/>
</dbReference>
<comment type="caution">
    <text evidence="3">The sequence shown here is derived from an EMBL/GenBank/DDBJ whole genome shotgun (WGS) entry which is preliminary data.</text>
</comment>
<proteinExistence type="predicted"/>
<dbReference type="AlphaFoldDB" id="A0A6L9MCF1"/>
<feature type="domain" description="VOC" evidence="2">
    <location>
        <begin position="152"/>
        <end position="271"/>
    </location>
</feature>
<gene>
    <name evidence="3" type="ORF">GTW51_01430</name>
</gene>
<evidence type="ECO:0000313" key="3">
    <source>
        <dbReference type="EMBL" id="NDV85356.1"/>
    </source>
</evidence>
<organism evidence="3 4">
    <name type="scientific">Aurantimonas aggregata</name>
    <dbReference type="NCBI Taxonomy" id="2047720"/>
    <lineage>
        <taxon>Bacteria</taxon>
        <taxon>Pseudomonadati</taxon>
        <taxon>Pseudomonadota</taxon>
        <taxon>Alphaproteobacteria</taxon>
        <taxon>Hyphomicrobiales</taxon>
        <taxon>Aurantimonadaceae</taxon>
        <taxon>Aurantimonas</taxon>
    </lineage>
</organism>
<dbReference type="Gene3D" id="3.10.180.10">
    <property type="entry name" value="2,3-Dihydroxybiphenyl 1,2-Dioxygenase, domain 1"/>
    <property type="match status" value="2"/>
</dbReference>
<dbReference type="Pfam" id="PF00903">
    <property type="entry name" value="Glyoxalase"/>
    <property type="match status" value="2"/>
</dbReference>
<dbReference type="PANTHER" id="PTHR36110">
    <property type="entry name" value="RING-CLEAVING DIOXYGENASE MHQE-RELATED"/>
    <property type="match status" value="1"/>
</dbReference>
<keyword evidence="3" id="KW-0560">Oxidoreductase</keyword>
<dbReference type="SUPFAM" id="SSF54593">
    <property type="entry name" value="Glyoxalase/Bleomycin resistance protein/Dihydroxybiphenyl dioxygenase"/>
    <property type="match status" value="1"/>
</dbReference>